<feature type="domain" description="B30.2/SPRY" evidence="6">
    <location>
        <begin position="270"/>
        <end position="453"/>
    </location>
</feature>
<dbReference type="Pfam" id="PF00622">
    <property type="entry name" value="SPRY"/>
    <property type="match status" value="1"/>
</dbReference>
<dbReference type="PROSITE" id="PS50089">
    <property type="entry name" value="ZF_RING_2"/>
    <property type="match status" value="1"/>
</dbReference>
<dbReference type="GO" id="GO:0008270">
    <property type="term" value="F:zinc ion binding"/>
    <property type="evidence" value="ECO:0007669"/>
    <property type="project" value="UniProtKB-KW"/>
</dbReference>
<dbReference type="InterPro" id="IPR013320">
    <property type="entry name" value="ConA-like_dom_sf"/>
</dbReference>
<dbReference type="SMART" id="SM00449">
    <property type="entry name" value="SPRY"/>
    <property type="match status" value="1"/>
</dbReference>
<gene>
    <name evidence="7" type="ORF">g.42445</name>
</gene>
<dbReference type="SUPFAM" id="SSF57850">
    <property type="entry name" value="RING/U-box"/>
    <property type="match status" value="1"/>
</dbReference>
<dbReference type="InterPro" id="IPR001870">
    <property type="entry name" value="B30.2/SPRY"/>
</dbReference>
<dbReference type="CDD" id="cd12883">
    <property type="entry name" value="SPRY_RING"/>
    <property type="match status" value="1"/>
</dbReference>
<dbReference type="SMART" id="SM00184">
    <property type="entry name" value="RING"/>
    <property type="match status" value="1"/>
</dbReference>
<keyword evidence="1" id="KW-0479">Metal-binding</keyword>
<dbReference type="Pfam" id="PF13920">
    <property type="entry name" value="zf-C3HC4_3"/>
    <property type="match status" value="1"/>
</dbReference>
<dbReference type="GO" id="GO:0005737">
    <property type="term" value="C:cytoplasm"/>
    <property type="evidence" value="ECO:0007669"/>
    <property type="project" value="TreeGrafter"/>
</dbReference>
<evidence type="ECO:0008006" key="8">
    <source>
        <dbReference type="Google" id="ProtNLM"/>
    </source>
</evidence>
<evidence type="ECO:0000256" key="4">
    <source>
        <dbReference type="PROSITE-ProRule" id="PRU00175"/>
    </source>
</evidence>
<evidence type="ECO:0000256" key="1">
    <source>
        <dbReference type="ARBA" id="ARBA00022723"/>
    </source>
</evidence>
<evidence type="ECO:0000313" key="7">
    <source>
        <dbReference type="EMBL" id="JAS09084.1"/>
    </source>
</evidence>
<dbReference type="PROSITE" id="PS50188">
    <property type="entry name" value="B302_SPRY"/>
    <property type="match status" value="1"/>
</dbReference>
<dbReference type="Gene3D" id="3.30.40.10">
    <property type="entry name" value="Zinc/RING finger domain, C3HC4 (zinc finger)"/>
    <property type="match status" value="1"/>
</dbReference>
<reference evidence="7" key="1">
    <citation type="submission" date="2015-12" db="EMBL/GenBank/DDBJ databases">
        <title>De novo transcriptome assembly of four potential Pierce s Disease insect vectors from Arizona vineyards.</title>
        <authorList>
            <person name="Tassone E.E."/>
        </authorList>
    </citation>
    <scope>NUCLEOTIDE SEQUENCE</scope>
</reference>
<proteinExistence type="predicted"/>
<evidence type="ECO:0000256" key="3">
    <source>
        <dbReference type="ARBA" id="ARBA00022833"/>
    </source>
</evidence>
<sequence>MGLCHCKCKEDSNSSRNTRNDHRNRTNNITVDVPDWYGHLEQDRNEWYMPGSESLWWKSKPSRVVEKLVLDTLNVIGTLVENEEDPPEVLLKLHNIADQEEGWITVVQSMVQVLPIEDPLGPAVITLLLDDCPLPNKEAVLRLVKLFNLSQHAAIGRGHKTVRHQRNICIVLGVLAEKLSGPSSVAMLTPATLSYFVSNLEDNVDPIVTLFSIIALEKFAHTSENKASIMRALSTCPGGNPLLKLEKYLNSAELIYAQVGFCAQWCLDNLFVIEGRKLSYESVDMSNINSMLNTNDVSEYLKISPDGLEARCDAYSFESVRCTFQIQSGVWYYETTILSSGVMQIGWATRSSKFLNHDGYGIGDDEYSIAYDGCRQLIWYNARSHSQRKGQWKPGDVLGCLLDLSENIVKFYINGELFASSKELFNQASSGFFAAASFMSFQQCRFNFGNKPFQFPPSDVYFKSFNKYASLEPHQKIVLPRHLQLELLRRLSVKEDSCTICFDDKASIILKPCGHRGFCKNCSMQLSECPMCRATICTMDEDNT</sequence>
<dbReference type="InterPro" id="IPR035774">
    <property type="entry name" value="SPRY_RSPRY1"/>
</dbReference>
<dbReference type="InterPro" id="IPR013083">
    <property type="entry name" value="Znf_RING/FYVE/PHD"/>
</dbReference>
<name>A0A1B6C6Q6_9HEMI</name>
<feature type="domain" description="RING-type" evidence="5">
    <location>
        <begin position="498"/>
        <end position="533"/>
    </location>
</feature>
<dbReference type="GO" id="GO:0051603">
    <property type="term" value="P:proteolysis involved in protein catabolic process"/>
    <property type="evidence" value="ECO:0007669"/>
    <property type="project" value="TreeGrafter"/>
</dbReference>
<keyword evidence="3" id="KW-0862">Zinc</keyword>
<dbReference type="SUPFAM" id="SSF49899">
    <property type="entry name" value="Concanavalin A-like lectins/glucanases"/>
    <property type="match status" value="1"/>
</dbReference>
<dbReference type="InterPro" id="IPR045129">
    <property type="entry name" value="RNF123/RKP/RSPRY1"/>
</dbReference>
<dbReference type="InterPro" id="IPR043136">
    <property type="entry name" value="B30.2/SPRY_sf"/>
</dbReference>
<dbReference type="AlphaFoldDB" id="A0A1B6C6Q6"/>
<dbReference type="CDD" id="cd16566">
    <property type="entry name" value="RING-HC_RSPRY1"/>
    <property type="match status" value="1"/>
</dbReference>
<dbReference type="EMBL" id="GEDC01028214">
    <property type="protein sequence ID" value="JAS09084.1"/>
    <property type="molecule type" value="Transcribed_RNA"/>
</dbReference>
<dbReference type="InterPro" id="IPR003877">
    <property type="entry name" value="SPRY_dom"/>
</dbReference>
<protein>
    <recommendedName>
        <fullName evidence="8">RING finger and SPRY domain-containing protein 1</fullName>
    </recommendedName>
</protein>
<evidence type="ECO:0000259" key="6">
    <source>
        <dbReference type="PROSITE" id="PS50188"/>
    </source>
</evidence>
<dbReference type="GO" id="GO:0004842">
    <property type="term" value="F:ubiquitin-protein transferase activity"/>
    <property type="evidence" value="ECO:0007669"/>
    <property type="project" value="InterPro"/>
</dbReference>
<dbReference type="PANTHER" id="PTHR13363">
    <property type="entry name" value="RING FINGER AND SRY DOMAIN-CONTAINING"/>
    <property type="match status" value="1"/>
</dbReference>
<dbReference type="Gene3D" id="2.60.120.920">
    <property type="match status" value="1"/>
</dbReference>
<organism evidence="7">
    <name type="scientific">Clastoptera arizonana</name>
    <name type="common">Arizona spittle bug</name>
    <dbReference type="NCBI Taxonomy" id="38151"/>
    <lineage>
        <taxon>Eukaryota</taxon>
        <taxon>Metazoa</taxon>
        <taxon>Ecdysozoa</taxon>
        <taxon>Arthropoda</taxon>
        <taxon>Hexapoda</taxon>
        <taxon>Insecta</taxon>
        <taxon>Pterygota</taxon>
        <taxon>Neoptera</taxon>
        <taxon>Paraneoptera</taxon>
        <taxon>Hemiptera</taxon>
        <taxon>Auchenorrhyncha</taxon>
        <taxon>Cercopoidea</taxon>
        <taxon>Clastopteridae</taxon>
        <taxon>Clastoptera</taxon>
    </lineage>
</organism>
<dbReference type="InterPro" id="IPR001841">
    <property type="entry name" value="Znf_RING"/>
</dbReference>
<evidence type="ECO:0000259" key="5">
    <source>
        <dbReference type="PROSITE" id="PS50089"/>
    </source>
</evidence>
<dbReference type="PANTHER" id="PTHR13363:SF6">
    <property type="entry name" value="RING FINGER AND SPRY DOMAIN-CONTAINING PROTEIN 1"/>
    <property type="match status" value="1"/>
</dbReference>
<accession>A0A1B6C6Q6</accession>
<evidence type="ECO:0000256" key="2">
    <source>
        <dbReference type="ARBA" id="ARBA00022771"/>
    </source>
</evidence>
<keyword evidence="2 4" id="KW-0863">Zinc-finger</keyword>